<reference evidence="1 2" key="1">
    <citation type="journal article" date="2022" name="bioRxiv">
        <title>Genomics of Preaxostyla Flagellates Illuminates Evolutionary Transitions and the Path Towards Mitochondrial Loss.</title>
        <authorList>
            <person name="Novak L.V.F."/>
            <person name="Treitli S.C."/>
            <person name="Pyrih J."/>
            <person name="Halakuc P."/>
            <person name="Pipaliya S.V."/>
            <person name="Vacek V."/>
            <person name="Brzon O."/>
            <person name="Soukal P."/>
            <person name="Eme L."/>
            <person name="Dacks J.B."/>
            <person name="Karnkowska A."/>
            <person name="Elias M."/>
            <person name="Hampl V."/>
        </authorList>
    </citation>
    <scope>NUCLEOTIDE SEQUENCE [LARGE SCALE GENOMIC DNA]</scope>
    <source>
        <strain evidence="1">NAU3</strain>
        <tissue evidence="1">Gut</tissue>
    </source>
</reference>
<accession>A0ABQ9X0U5</accession>
<gene>
    <name evidence="1" type="ORF">BLNAU_19676</name>
</gene>
<proteinExistence type="predicted"/>
<name>A0ABQ9X0U5_9EUKA</name>
<evidence type="ECO:0000313" key="2">
    <source>
        <dbReference type="Proteomes" id="UP001281761"/>
    </source>
</evidence>
<dbReference type="EMBL" id="JARBJD010000262">
    <property type="protein sequence ID" value="KAK2945407.1"/>
    <property type="molecule type" value="Genomic_DNA"/>
</dbReference>
<protein>
    <submittedName>
        <fullName evidence="1">Uncharacterized protein</fullName>
    </submittedName>
</protein>
<dbReference type="Proteomes" id="UP001281761">
    <property type="component" value="Unassembled WGS sequence"/>
</dbReference>
<sequence length="335" mass="38699">MARRTKLLREKYLPALHTFFERFDSNAEFSETELEETEFLFFLLSECVGRSSESPTVVTSTIFCEPFFSMDRIVKLCSSSYHSLAKYFLEHFVRHYSSASHPLVVEIVTSGALKRLLDIFEPLSLPFTPHQSTPSPTDSSFRGQHSDAVHKFVLNVIIIVMKTWPKKSNTRFDPSFLQPSQNYDAMAITLKLTRDYVRLVCQTFNLDTPVFEESERFWILCNILLVAPHVDEAYSLLRELPILQTAMLFFEPFADRFLKFDFLDYLKRLFKPSDSDSAALPDRIAVVRGMVLEEGWSDKTEQILLDADKGWARYRPNSIENLLEAFGANFAPREP</sequence>
<comment type="caution">
    <text evidence="1">The sequence shown here is derived from an EMBL/GenBank/DDBJ whole genome shotgun (WGS) entry which is preliminary data.</text>
</comment>
<organism evidence="1 2">
    <name type="scientific">Blattamonas nauphoetae</name>
    <dbReference type="NCBI Taxonomy" id="2049346"/>
    <lineage>
        <taxon>Eukaryota</taxon>
        <taxon>Metamonada</taxon>
        <taxon>Preaxostyla</taxon>
        <taxon>Oxymonadida</taxon>
        <taxon>Blattamonas</taxon>
    </lineage>
</organism>
<evidence type="ECO:0000313" key="1">
    <source>
        <dbReference type="EMBL" id="KAK2945407.1"/>
    </source>
</evidence>
<keyword evidence="2" id="KW-1185">Reference proteome</keyword>